<evidence type="ECO:0000313" key="3">
    <source>
        <dbReference type="EMBL" id="KAF9578516.1"/>
    </source>
</evidence>
<name>A0A9P6KB91_9FUNG</name>
<dbReference type="PROSITE" id="PS51212">
    <property type="entry name" value="WSC"/>
    <property type="match status" value="1"/>
</dbReference>
<feature type="region of interest" description="Disordered" evidence="1">
    <location>
        <begin position="145"/>
        <end position="237"/>
    </location>
</feature>
<gene>
    <name evidence="3" type="ORF">BGW38_005639</name>
</gene>
<keyword evidence="4" id="KW-1185">Reference proteome</keyword>
<feature type="domain" description="WSC" evidence="2">
    <location>
        <begin position="1"/>
        <end position="68"/>
    </location>
</feature>
<reference evidence="3" key="1">
    <citation type="journal article" date="2020" name="Fungal Divers.">
        <title>Resolving the Mortierellaceae phylogeny through synthesis of multi-gene phylogenetics and phylogenomics.</title>
        <authorList>
            <person name="Vandepol N."/>
            <person name="Liber J."/>
            <person name="Desiro A."/>
            <person name="Na H."/>
            <person name="Kennedy M."/>
            <person name="Barry K."/>
            <person name="Grigoriev I.V."/>
            <person name="Miller A.N."/>
            <person name="O'Donnell K."/>
            <person name="Stajich J.E."/>
            <person name="Bonito G."/>
        </authorList>
    </citation>
    <scope>NUCLEOTIDE SEQUENCE</scope>
    <source>
        <strain evidence="3">KOD1015</strain>
    </source>
</reference>
<organism evidence="3 4">
    <name type="scientific">Lunasporangiospora selenospora</name>
    <dbReference type="NCBI Taxonomy" id="979761"/>
    <lineage>
        <taxon>Eukaryota</taxon>
        <taxon>Fungi</taxon>
        <taxon>Fungi incertae sedis</taxon>
        <taxon>Mucoromycota</taxon>
        <taxon>Mortierellomycotina</taxon>
        <taxon>Mortierellomycetes</taxon>
        <taxon>Mortierellales</taxon>
        <taxon>Mortierellaceae</taxon>
        <taxon>Lunasporangiospora</taxon>
    </lineage>
</organism>
<feature type="compositionally biased region" description="Basic and acidic residues" evidence="1">
    <location>
        <begin position="221"/>
        <end position="237"/>
    </location>
</feature>
<feature type="compositionally biased region" description="Low complexity" evidence="1">
    <location>
        <begin position="209"/>
        <end position="220"/>
    </location>
</feature>
<dbReference type="Proteomes" id="UP000780801">
    <property type="component" value="Unassembled WGS sequence"/>
</dbReference>
<dbReference type="OrthoDB" id="2019572at2759"/>
<dbReference type="EMBL" id="JAABOA010003574">
    <property type="protein sequence ID" value="KAF9578516.1"/>
    <property type="molecule type" value="Genomic_DNA"/>
</dbReference>
<evidence type="ECO:0000259" key="2">
    <source>
        <dbReference type="PROSITE" id="PS51212"/>
    </source>
</evidence>
<comment type="caution">
    <text evidence="3">The sequence shown here is derived from an EMBL/GenBank/DDBJ whole genome shotgun (WGS) entry which is preliminary data.</text>
</comment>
<feature type="compositionally biased region" description="Low complexity" evidence="1">
    <location>
        <begin position="84"/>
        <end position="105"/>
    </location>
</feature>
<dbReference type="Pfam" id="PF01822">
    <property type="entry name" value="WSC"/>
    <property type="match status" value="1"/>
</dbReference>
<feature type="non-terminal residue" evidence="3">
    <location>
        <position position="237"/>
    </location>
</feature>
<sequence length="237" mass="23360">MSQGACTNYCKNNGANYAITADGSTCHCSNQSPPDSAKVDDAKCDKPCMGYPFEMCGGAAGQSLATVLLIGSSINGNGAGNPGNTGNTNPPSTPDSPSQGSGSSGVKNTKVGEVNADSTDANTFKDAAIVTTAAVLSPTPIPVATSATTTTTTPTVSPTPIIALPPSTSPTEPTSIFSPASIPTSADTVATKGPTVTPVVDGKKGISVNNGGSPSSTGNNNHEDSENGHGGEKKESG</sequence>
<evidence type="ECO:0000313" key="4">
    <source>
        <dbReference type="Proteomes" id="UP000780801"/>
    </source>
</evidence>
<protein>
    <recommendedName>
        <fullName evidence="2">WSC domain-containing protein</fullName>
    </recommendedName>
</protein>
<proteinExistence type="predicted"/>
<accession>A0A9P6KB91</accession>
<dbReference type="InterPro" id="IPR002889">
    <property type="entry name" value="WSC_carb-bd"/>
</dbReference>
<evidence type="ECO:0000256" key="1">
    <source>
        <dbReference type="SAM" id="MobiDB-lite"/>
    </source>
</evidence>
<feature type="compositionally biased region" description="Low complexity" evidence="1">
    <location>
        <begin position="145"/>
        <end position="179"/>
    </location>
</feature>
<dbReference type="AlphaFoldDB" id="A0A9P6KB91"/>
<feature type="region of interest" description="Disordered" evidence="1">
    <location>
        <begin position="77"/>
        <end position="110"/>
    </location>
</feature>